<feature type="transmembrane region" description="Helical" evidence="7">
    <location>
        <begin position="345"/>
        <end position="365"/>
    </location>
</feature>
<feature type="transmembrane region" description="Helical" evidence="7">
    <location>
        <begin position="255"/>
        <end position="276"/>
    </location>
</feature>
<evidence type="ECO:0000313" key="11">
    <source>
        <dbReference type="Proteomes" id="UP000282613"/>
    </source>
</evidence>
<evidence type="ECO:0000256" key="6">
    <source>
        <dbReference type="SAM" id="MobiDB-lite"/>
    </source>
</evidence>
<dbReference type="GO" id="GO:0016020">
    <property type="term" value="C:membrane"/>
    <property type="evidence" value="ECO:0007669"/>
    <property type="project" value="UniProtKB-SubCell"/>
</dbReference>
<dbReference type="Pfam" id="PF07690">
    <property type="entry name" value="MFS_1"/>
    <property type="match status" value="2"/>
</dbReference>
<evidence type="ECO:0000256" key="7">
    <source>
        <dbReference type="SAM" id="Phobius"/>
    </source>
</evidence>
<dbReference type="PANTHER" id="PTHR43385">
    <property type="entry name" value="RIBOFLAVIN TRANSPORTER RIBJ"/>
    <property type="match status" value="1"/>
</dbReference>
<comment type="subcellular location">
    <subcellularLocation>
        <location evidence="1">Membrane</location>
        <topology evidence="1">Multi-pass membrane protein</topology>
    </subcellularLocation>
</comment>
<name>A0A0R3VVI4_TAEAS</name>
<proteinExistence type="predicted"/>
<evidence type="ECO:0000259" key="9">
    <source>
        <dbReference type="PROSITE" id="PS50850"/>
    </source>
</evidence>
<keyword evidence="3 7" id="KW-0812">Transmembrane</keyword>
<feature type="transmembrane region" description="Helical" evidence="7">
    <location>
        <begin position="177"/>
        <end position="195"/>
    </location>
</feature>
<reference evidence="12" key="1">
    <citation type="submission" date="2017-02" db="UniProtKB">
        <authorList>
            <consortium name="WormBaseParasite"/>
        </authorList>
    </citation>
    <scope>IDENTIFICATION</scope>
</reference>
<dbReference type="PANTHER" id="PTHR43385:SF1">
    <property type="entry name" value="RIBOFLAVIN TRANSPORTER RIBJ"/>
    <property type="match status" value="1"/>
</dbReference>
<keyword evidence="8" id="KW-0732">Signal</keyword>
<feature type="transmembrane region" description="Helical" evidence="7">
    <location>
        <begin position="45"/>
        <end position="66"/>
    </location>
</feature>
<feature type="transmembrane region" description="Helical" evidence="7">
    <location>
        <begin position="412"/>
        <end position="431"/>
    </location>
</feature>
<keyword evidence="2" id="KW-0813">Transport</keyword>
<reference evidence="10 11" key="2">
    <citation type="submission" date="2018-11" db="EMBL/GenBank/DDBJ databases">
        <authorList>
            <consortium name="Pathogen Informatics"/>
        </authorList>
    </citation>
    <scope>NUCLEOTIDE SEQUENCE [LARGE SCALE GENOMIC DNA]</scope>
</reference>
<dbReference type="AlphaFoldDB" id="A0A0R3VVI4"/>
<feature type="transmembrane region" description="Helical" evidence="7">
    <location>
        <begin position="385"/>
        <end position="406"/>
    </location>
</feature>
<feature type="transmembrane region" description="Helical" evidence="7">
    <location>
        <begin position="288"/>
        <end position="308"/>
    </location>
</feature>
<evidence type="ECO:0000313" key="10">
    <source>
        <dbReference type="EMBL" id="VDK22976.1"/>
    </source>
</evidence>
<dbReference type="Proteomes" id="UP000282613">
    <property type="component" value="Unassembled WGS sequence"/>
</dbReference>
<keyword evidence="4 7" id="KW-1133">Transmembrane helix</keyword>
<keyword evidence="5 7" id="KW-0472">Membrane</keyword>
<feature type="transmembrane region" description="Helical" evidence="7">
    <location>
        <begin position="320"/>
        <end position="339"/>
    </location>
</feature>
<dbReference type="GO" id="GO:0022857">
    <property type="term" value="F:transmembrane transporter activity"/>
    <property type="evidence" value="ECO:0007669"/>
    <property type="project" value="InterPro"/>
</dbReference>
<feature type="chain" id="PRO_5043132464" evidence="8">
    <location>
        <begin position="22"/>
        <end position="481"/>
    </location>
</feature>
<protein>
    <submittedName>
        <fullName evidence="12">MFS domain-containing protein</fullName>
    </submittedName>
</protein>
<feature type="transmembrane region" description="Helical" evidence="7">
    <location>
        <begin position="134"/>
        <end position="157"/>
    </location>
</feature>
<feature type="signal peptide" evidence="8">
    <location>
        <begin position="1"/>
        <end position="21"/>
    </location>
</feature>
<evidence type="ECO:0000256" key="3">
    <source>
        <dbReference type="ARBA" id="ARBA00022692"/>
    </source>
</evidence>
<dbReference type="InterPro" id="IPR011701">
    <property type="entry name" value="MFS"/>
</dbReference>
<feature type="region of interest" description="Disordered" evidence="6">
    <location>
        <begin position="206"/>
        <end position="226"/>
    </location>
</feature>
<dbReference type="Gene3D" id="1.20.1250.20">
    <property type="entry name" value="MFS general substrate transporter like domains"/>
    <property type="match status" value="2"/>
</dbReference>
<organism evidence="12">
    <name type="scientific">Taenia asiatica</name>
    <name type="common">Asian tapeworm</name>
    <dbReference type="NCBI Taxonomy" id="60517"/>
    <lineage>
        <taxon>Eukaryota</taxon>
        <taxon>Metazoa</taxon>
        <taxon>Spiralia</taxon>
        <taxon>Lophotrochozoa</taxon>
        <taxon>Platyhelminthes</taxon>
        <taxon>Cestoda</taxon>
        <taxon>Eucestoda</taxon>
        <taxon>Cyclophyllidea</taxon>
        <taxon>Taeniidae</taxon>
        <taxon>Taenia</taxon>
    </lineage>
</organism>
<dbReference type="InterPro" id="IPR052983">
    <property type="entry name" value="MFS_Riboflavin_Transporter"/>
</dbReference>
<dbReference type="EMBL" id="UYRS01000344">
    <property type="protein sequence ID" value="VDK22976.1"/>
    <property type="molecule type" value="Genomic_DNA"/>
</dbReference>
<dbReference type="OrthoDB" id="410267at2759"/>
<evidence type="ECO:0000256" key="2">
    <source>
        <dbReference type="ARBA" id="ARBA00022448"/>
    </source>
</evidence>
<dbReference type="SUPFAM" id="SSF103473">
    <property type="entry name" value="MFS general substrate transporter"/>
    <property type="match status" value="1"/>
</dbReference>
<gene>
    <name evidence="10" type="ORF">TASK_LOCUS1399</name>
</gene>
<dbReference type="WBParaSite" id="TASK_0000139801-mRNA-1">
    <property type="protein sequence ID" value="TASK_0000139801-mRNA-1"/>
    <property type="gene ID" value="TASK_0000139801"/>
</dbReference>
<feature type="transmembrane region" description="Helical" evidence="7">
    <location>
        <begin position="73"/>
        <end position="93"/>
    </location>
</feature>
<dbReference type="PROSITE" id="PS50850">
    <property type="entry name" value="MFS"/>
    <property type="match status" value="1"/>
</dbReference>
<evidence type="ECO:0000256" key="5">
    <source>
        <dbReference type="ARBA" id="ARBA00023136"/>
    </source>
</evidence>
<feature type="transmembrane region" description="Helical" evidence="7">
    <location>
        <begin position="99"/>
        <end position="122"/>
    </location>
</feature>
<dbReference type="InterPro" id="IPR036259">
    <property type="entry name" value="MFS_trans_sf"/>
</dbReference>
<evidence type="ECO:0000256" key="8">
    <source>
        <dbReference type="SAM" id="SignalP"/>
    </source>
</evidence>
<keyword evidence="11" id="KW-1185">Reference proteome</keyword>
<dbReference type="InterPro" id="IPR020846">
    <property type="entry name" value="MFS_dom"/>
</dbReference>
<accession>A0A0R3VVI4</accession>
<feature type="domain" description="Major facilitator superfamily (MFS) profile" evidence="9">
    <location>
        <begin position="1"/>
        <end position="436"/>
    </location>
</feature>
<evidence type="ECO:0000256" key="1">
    <source>
        <dbReference type="ARBA" id="ARBA00004141"/>
    </source>
</evidence>
<evidence type="ECO:0000256" key="4">
    <source>
        <dbReference type="ARBA" id="ARBA00022989"/>
    </source>
</evidence>
<sequence>MASAWAFLTVIGAALIHLSLGYNYTVGNMNAYLIPYMGITSGQTVWIHAVVISGQAIGMPLGGLLTSKIGFRIVVAVGCILCSAGIALSSLTVQHGLGPFIFTYAVMFGIGMGLPYSVLFTLAADWFPNHRAAVTGIILGGLGMGALVFTPTQTALINPNNLPNSDPAVKARVTKSFLILAAVMFALQIIGFCLIRKCPSSAKGEEDVFSEPGSSENPTKDDSDFESEAAVNIKDNDIHNIYNYTIKEALKSIDFYTIAFIIFLDTVPITLQSSAYKVFGSENNLQDRYLSTIATCTAIFNCSGRVIWGLICDHVSFKIPLCWFLMQWAILFGTFPAIAKTNVFMYLYPVWVFLLFFSMAGHFVLMPAACSRIFGPKNTATTYGLLYFATCPSALILAAIVSVHDIKSNFPLTFYCCCGLCLLGFVLALFLKDKFGKWSHVSRLCSNACNVCRYVPPAAREEAEDEFAEVSVVSSNRIYDN</sequence>
<evidence type="ECO:0000313" key="12">
    <source>
        <dbReference type="WBParaSite" id="TASK_0000139801-mRNA-1"/>
    </source>
</evidence>